<reference evidence="1 2" key="1">
    <citation type="submission" date="2019-07" db="EMBL/GenBank/DDBJ databases">
        <title>Rhodotorula toruloides NBRC10032 genome sequencing.</title>
        <authorList>
            <person name="Shida Y."/>
            <person name="Takaku H."/>
            <person name="Ogasawara W."/>
            <person name="Mori K."/>
        </authorList>
    </citation>
    <scope>NUCLEOTIDE SEQUENCE [LARGE SCALE GENOMIC DNA]</scope>
    <source>
        <strain evidence="1 2">NBRC10032</strain>
    </source>
</reference>
<protein>
    <recommendedName>
        <fullName evidence="3">Proteophosphoglycan ppg4</fullName>
    </recommendedName>
</protein>
<dbReference type="Proteomes" id="UP000321518">
    <property type="component" value="Unassembled WGS sequence"/>
</dbReference>
<name>A0A511KK06_RHOTO</name>
<proteinExistence type="predicted"/>
<dbReference type="AlphaFoldDB" id="A0A511KK06"/>
<accession>A0A511KK06</accession>
<gene>
    <name evidence="1" type="ORF">Rt10032_c12g4734</name>
</gene>
<organism evidence="1 2">
    <name type="scientific">Rhodotorula toruloides</name>
    <name type="common">Yeast</name>
    <name type="synonym">Rhodosporidium toruloides</name>
    <dbReference type="NCBI Taxonomy" id="5286"/>
    <lineage>
        <taxon>Eukaryota</taxon>
        <taxon>Fungi</taxon>
        <taxon>Dikarya</taxon>
        <taxon>Basidiomycota</taxon>
        <taxon>Pucciniomycotina</taxon>
        <taxon>Microbotryomycetes</taxon>
        <taxon>Sporidiobolales</taxon>
        <taxon>Sporidiobolaceae</taxon>
        <taxon>Rhodotorula</taxon>
    </lineage>
</organism>
<dbReference type="SUPFAM" id="SSF52047">
    <property type="entry name" value="RNI-like"/>
    <property type="match status" value="1"/>
</dbReference>
<dbReference type="EMBL" id="BJWK01000012">
    <property type="protein sequence ID" value="GEM10717.1"/>
    <property type="molecule type" value="Genomic_DNA"/>
</dbReference>
<evidence type="ECO:0000313" key="2">
    <source>
        <dbReference type="Proteomes" id="UP000321518"/>
    </source>
</evidence>
<evidence type="ECO:0000313" key="1">
    <source>
        <dbReference type="EMBL" id="GEM10717.1"/>
    </source>
</evidence>
<dbReference type="OrthoDB" id="2528554at2759"/>
<evidence type="ECO:0008006" key="3">
    <source>
        <dbReference type="Google" id="ProtNLM"/>
    </source>
</evidence>
<sequence>MAITNDEKRPHDQTCEVDLEAFFVGLPNSRRFGCDSAQLCLAFVSMLTKSGATPFRNLEELDLSSPKSMFFPAHSLLELPSLTSLTLAKYGVTAETPHDVEDREPILLPRLGSISLELLNGDIQPCVQLFQLTCNLRLLAFTSFRPNEDCGALLKAASDLSTIHDPSLSRPRKKSWDLVQHLRPFEHHTRLDVGGRCAVRAAETVAFLREQPLEYLRFGPGAILSADRLLTLVSGTAKHRRLKKLVLDNVSAMCDDFRSWDWWDGSDWCEECDRYGCFCDDGYFEYMIFASDWLDHAYVALERWNSIFFLHRLILGGTQGDSVPTCGC</sequence>
<comment type="caution">
    <text evidence="1">The sequence shown here is derived from an EMBL/GenBank/DDBJ whole genome shotgun (WGS) entry which is preliminary data.</text>
</comment>